<name>A0ABU6SNN8_9FABA</name>
<dbReference type="Proteomes" id="UP001341840">
    <property type="component" value="Unassembled WGS sequence"/>
</dbReference>
<gene>
    <name evidence="1" type="ORF">PIB30_069704</name>
</gene>
<accession>A0ABU6SNN8</accession>
<evidence type="ECO:0000313" key="2">
    <source>
        <dbReference type="Proteomes" id="UP001341840"/>
    </source>
</evidence>
<protein>
    <submittedName>
        <fullName evidence="1">Uncharacterized protein</fullName>
    </submittedName>
</protein>
<reference evidence="1 2" key="1">
    <citation type="journal article" date="2023" name="Plants (Basel)">
        <title>Bridging the Gap: Combining Genomics and Transcriptomics Approaches to Understand Stylosanthes scabra, an Orphan Legume from the Brazilian Caatinga.</title>
        <authorList>
            <person name="Ferreira-Neto J.R.C."/>
            <person name="da Silva M.D."/>
            <person name="Binneck E."/>
            <person name="de Melo N.F."/>
            <person name="da Silva R.H."/>
            <person name="de Melo A.L.T.M."/>
            <person name="Pandolfi V."/>
            <person name="Bustamante F.O."/>
            <person name="Brasileiro-Vidal A.C."/>
            <person name="Benko-Iseppon A.M."/>
        </authorList>
    </citation>
    <scope>NUCLEOTIDE SEQUENCE [LARGE SCALE GENOMIC DNA]</scope>
    <source>
        <tissue evidence="1">Leaves</tissue>
    </source>
</reference>
<sequence>MSQCRDHWLSHWISPMSQPDPTAPSLSTSHAPLRHWFRKYGQCRPLARDTTLNPPLCFTLRHWKEEIERGSYKHLVIRHCTYNLLNSYSNGNCSTLLWTEVCFVTGLNQIYNLHNNFIV</sequence>
<dbReference type="EMBL" id="JASCZI010061186">
    <property type="protein sequence ID" value="MED6137940.1"/>
    <property type="molecule type" value="Genomic_DNA"/>
</dbReference>
<evidence type="ECO:0000313" key="1">
    <source>
        <dbReference type="EMBL" id="MED6137940.1"/>
    </source>
</evidence>
<comment type="caution">
    <text evidence="1">The sequence shown here is derived from an EMBL/GenBank/DDBJ whole genome shotgun (WGS) entry which is preliminary data.</text>
</comment>
<organism evidence="1 2">
    <name type="scientific">Stylosanthes scabra</name>
    <dbReference type="NCBI Taxonomy" id="79078"/>
    <lineage>
        <taxon>Eukaryota</taxon>
        <taxon>Viridiplantae</taxon>
        <taxon>Streptophyta</taxon>
        <taxon>Embryophyta</taxon>
        <taxon>Tracheophyta</taxon>
        <taxon>Spermatophyta</taxon>
        <taxon>Magnoliopsida</taxon>
        <taxon>eudicotyledons</taxon>
        <taxon>Gunneridae</taxon>
        <taxon>Pentapetalae</taxon>
        <taxon>rosids</taxon>
        <taxon>fabids</taxon>
        <taxon>Fabales</taxon>
        <taxon>Fabaceae</taxon>
        <taxon>Papilionoideae</taxon>
        <taxon>50 kb inversion clade</taxon>
        <taxon>dalbergioids sensu lato</taxon>
        <taxon>Dalbergieae</taxon>
        <taxon>Pterocarpus clade</taxon>
        <taxon>Stylosanthes</taxon>
    </lineage>
</organism>
<keyword evidence="2" id="KW-1185">Reference proteome</keyword>
<proteinExistence type="predicted"/>